<protein>
    <submittedName>
        <fullName evidence="1">Uncharacterized protein</fullName>
    </submittedName>
</protein>
<sequence length="192" mass="20807">MPAISPTAIPAFLSRLSSRLVASPAAPPPTAFILPLIAATTLWHGKTWLKPCIDLACSKNPPRPSPIPYEPPHPLDDATLHARRFAVLQIKEALVKLAILIGVPKATKRLLELDGDGRWANGQDGLRSVYQDQLNDTFTLMAKLGLEDLEHISQCVTYGTFLTPCSPRAQSSPMPDPLAHNPKLLSVVTLSP</sequence>
<name>A0A0K3CNZ2_RHOTO</name>
<evidence type="ECO:0000313" key="3">
    <source>
        <dbReference type="Proteomes" id="UP000199069"/>
    </source>
</evidence>
<accession>A0A0K3CNZ2</accession>
<dbReference type="Proteomes" id="UP000239560">
    <property type="component" value="Unassembled WGS sequence"/>
</dbReference>
<dbReference type="Proteomes" id="UP000199069">
    <property type="component" value="Unassembled WGS sequence"/>
</dbReference>
<dbReference type="OrthoDB" id="5537330at2759"/>
<proteinExistence type="predicted"/>
<evidence type="ECO:0000313" key="4">
    <source>
        <dbReference type="Proteomes" id="UP000239560"/>
    </source>
</evidence>
<reference evidence="1 3" key="1">
    <citation type="submission" date="2015-07" db="EMBL/GenBank/DDBJ databases">
        <authorList>
            <person name="Cajimat M.N.B."/>
            <person name="Milazzo M.L."/>
            <person name="Fulhorst C.F."/>
        </authorList>
    </citation>
    <scope>NUCLEOTIDE SEQUENCE [LARGE SCALE GENOMIC DNA]</scope>
    <source>
        <strain evidence="1">Single colony</strain>
    </source>
</reference>
<organism evidence="1 3">
    <name type="scientific">Rhodotorula toruloides</name>
    <name type="common">Yeast</name>
    <name type="synonym">Rhodosporidium toruloides</name>
    <dbReference type="NCBI Taxonomy" id="5286"/>
    <lineage>
        <taxon>Eukaryota</taxon>
        <taxon>Fungi</taxon>
        <taxon>Dikarya</taxon>
        <taxon>Basidiomycota</taxon>
        <taxon>Pucciniomycotina</taxon>
        <taxon>Microbotryomycetes</taxon>
        <taxon>Sporidiobolales</taxon>
        <taxon>Sporidiobolaceae</taxon>
        <taxon>Rhodotorula</taxon>
    </lineage>
</organism>
<evidence type="ECO:0000313" key="1">
    <source>
        <dbReference type="EMBL" id="CTR11324.1"/>
    </source>
</evidence>
<reference evidence="2 4" key="2">
    <citation type="journal article" date="2018" name="Elife">
        <title>Functional genomics of lipid metabolism in the oleaginous yeast Rhodosporidium toruloides.</title>
        <authorList>
            <person name="Coradetti S.T."/>
            <person name="Pinel D."/>
            <person name="Geiselman G."/>
            <person name="Ito M."/>
            <person name="Mondo S."/>
            <person name="Reilly M.C."/>
            <person name="Cheng Y.F."/>
            <person name="Bauer S."/>
            <person name="Grigoriev I."/>
            <person name="Gladden J.M."/>
            <person name="Simmons B.A."/>
            <person name="Brem R."/>
            <person name="Arkin A.P."/>
            <person name="Skerker J.M."/>
        </authorList>
    </citation>
    <scope>NUCLEOTIDE SEQUENCE [LARGE SCALE GENOMIC DNA]</scope>
    <source>
        <strain evidence="2 4">NBRC 0880</strain>
    </source>
</reference>
<gene>
    <name evidence="1" type="primary">FGENESH: predicted gene_17.43</name>
    <name evidence="2" type="ORF">AAT19DRAFT_11591</name>
    <name evidence="1" type="ORF">BN2166_0071850</name>
</gene>
<dbReference type="EMBL" id="LCTV02000017">
    <property type="protein sequence ID" value="PRQ69938.1"/>
    <property type="molecule type" value="Genomic_DNA"/>
</dbReference>
<dbReference type="STRING" id="5286.A0A0K3CNZ2"/>
<dbReference type="EMBL" id="CWKI01000017">
    <property type="protein sequence ID" value="CTR11324.1"/>
    <property type="molecule type" value="Genomic_DNA"/>
</dbReference>
<dbReference type="AlphaFoldDB" id="A0A0K3CNZ2"/>
<evidence type="ECO:0000313" key="2">
    <source>
        <dbReference type="EMBL" id="PRQ69938.1"/>
    </source>
</evidence>
<keyword evidence="3" id="KW-1185">Reference proteome</keyword>